<feature type="compositionally biased region" description="Basic and acidic residues" evidence="1">
    <location>
        <begin position="40"/>
        <end position="49"/>
    </location>
</feature>
<organism evidence="2 3">
    <name type="scientific">Burkholderia mayonis</name>
    <dbReference type="NCBI Taxonomy" id="1385591"/>
    <lineage>
        <taxon>Bacteria</taxon>
        <taxon>Pseudomonadati</taxon>
        <taxon>Pseudomonadota</taxon>
        <taxon>Betaproteobacteria</taxon>
        <taxon>Burkholderiales</taxon>
        <taxon>Burkholderiaceae</taxon>
        <taxon>Burkholderia</taxon>
        <taxon>pseudomallei group</taxon>
    </lineage>
</organism>
<gene>
    <name evidence="2" type="ORF">WS70_24775</name>
</gene>
<sequence length="60" mass="6635">MVMTAHVEAICAAARAVARRRTRQRSTWRPSMPGDAMAARCDEETRQSSEGRPSFADRAA</sequence>
<name>A0A1B4FMR5_9BURK</name>
<reference evidence="2 3" key="1">
    <citation type="submission" date="2015-12" db="EMBL/GenBank/DDBJ databases">
        <title>Diversity of Burkholderia near neighbor genomes.</title>
        <authorList>
            <person name="Sahl J."/>
            <person name="Wagner D."/>
            <person name="Keim P."/>
        </authorList>
    </citation>
    <scope>NUCLEOTIDE SEQUENCE [LARGE SCALE GENOMIC DNA]</scope>
    <source>
        <strain evidence="2 3">BDU6</strain>
    </source>
</reference>
<keyword evidence="3" id="KW-1185">Reference proteome</keyword>
<feature type="region of interest" description="Disordered" evidence="1">
    <location>
        <begin position="19"/>
        <end position="60"/>
    </location>
</feature>
<evidence type="ECO:0000313" key="2">
    <source>
        <dbReference type="EMBL" id="AOJ04961.1"/>
    </source>
</evidence>
<accession>A0A1B4FMR5</accession>
<dbReference type="KEGG" id="buu:WS70_24775"/>
<dbReference type="Proteomes" id="UP000062519">
    <property type="component" value="Chromosome 2"/>
</dbReference>
<evidence type="ECO:0000313" key="3">
    <source>
        <dbReference type="Proteomes" id="UP000062519"/>
    </source>
</evidence>
<protein>
    <submittedName>
        <fullName evidence="2">Uncharacterized protein</fullName>
    </submittedName>
</protein>
<evidence type="ECO:0000256" key="1">
    <source>
        <dbReference type="SAM" id="MobiDB-lite"/>
    </source>
</evidence>
<dbReference type="EMBL" id="CP013387">
    <property type="protein sequence ID" value="AOJ04961.1"/>
    <property type="molecule type" value="Genomic_DNA"/>
</dbReference>
<dbReference type="AlphaFoldDB" id="A0A1B4FMR5"/>
<proteinExistence type="predicted"/>